<evidence type="ECO:0000313" key="4">
    <source>
        <dbReference type="EMBL" id="MBF1447703.1"/>
    </source>
</evidence>
<proteinExistence type="predicted"/>
<dbReference type="GO" id="GO:0005524">
    <property type="term" value="F:ATP binding"/>
    <property type="evidence" value="ECO:0007669"/>
    <property type="project" value="UniProtKB-UniRule"/>
</dbReference>
<dbReference type="PROSITE" id="PS50975">
    <property type="entry name" value="ATP_GRASP"/>
    <property type="match status" value="1"/>
</dbReference>
<name>A0A9D5WWT5_9BACT</name>
<evidence type="ECO:0000259" key="3">
    <source>
        <dbReference type="PROSITE" id="PS50975"/>
    </source>
</evidence>
<dbReference type="InterPro" id="IPR011761">
    <property type="entry name" value="ATP-grasp"/>
</dbReference>
<comment type="caution">
    <text evidence="4">The sequence shown here is derived from an EMBL/GenBank/DDBJ whole genome shotgun (WGS) entry which is preliminary data.</text>
</comment>
<dbReference type="InterPro" id="IPR011095">
    <property type="entry name" value="Dala_Dala_lig_C"/>
</dbReference>
<gene>
    <name evidence="4" type="ORF">HXN55_10040</name>
</gene>
<evidence type="ECO:0000256" key="1">
    <source>
        <dbReference type="ARBA" id="ARBA00022598"/>
    </source>
</evidence>
<dbReference type="Pfam" id="PF07478">
    <property type="entry name" value="Dala_Dala_lig_C"/>
    <property type="match status" value="1"/>
</dbReference>
<keyword evidence="2" id="KW-0547">Nucleotide-binding</keyword>
<feature type="non-terminal residue" evidence="4">
    <location>
        <position position="1"/>
    </location>
</feature>
<dbReference type="SUPFAM" id="SSF56059">
    <property type="entry name" value="Glutathione synthetase ATP-binding domain-like"/>
    <property type="match status" value="1"/>
</dbReference>
<dbReference type="GO" id="GO:0046872">
    <property type="term" value="F:metal ion binding"/>
    <property type="evidence" value="ECO:0007669"/>
    <property type="project" value="InterPro"/>
</dbReference>
<keyword evidence="1 4" id="KW-0436">Ligase</keyword>
<keyword evidence="2" id="KW-0067">ATP-binding</keyword>
<dbReference type="AlphaFoldDB" id="A0A9D5WWT5"/>
<evidence type="ECO:0000313" key="5">
    <source>
        <dbReference type="Proteomes" id="UP000787419"/>
    </source>
</evidence>
<dbReference type="Gene3D" id="3.30.470.20">
    <property type="entry name" value="ATP-grasp fold, B domain"/>
    <property type="match status" value="1"/>
</dbReference>
<reference evidence="4" key="1">
    <citation type="submission" date="2020-04" db="EMBL/GenBank/DDBJ databases">
        <title>Deep metagenomics examines the oral microbiome during advanced dental caries in children, revealing novel taxa and co-occurrences with host molecules.</title>
        <authorList>
            <person name="Baker J.L."/>
            <person name="Morton J.T."/>
            <person name="Dinis M."/>
            <person name="Alvarez R."/>
            <person name="Tran N.C."/>
            <person name="Knight R."/>
            <person name="Edlund A."/>
        </authorList>
    </citation>
    <scope>NUCLEOTIDE SEQUENCE</scope>
    <source>
        <strain evidence="4">JCVI_32_bin.50</strain>
    </source>
</reference>
<feature type="domain" description="ATP-grasp" evidence="3">
    <location>
        <begin position="5"/>
        <end position="40"/>
    </location>
</feature>
<sequence length="43" mass="4705">DVINMLEVNTTPGMTVTSFVPQQVRAAGLDIKNVLSDIVENQF</sequence>
<evidence type="ECO:0000256" key="2">
    <source>
        <dbReference type="PROSITE-ProRule" id="PRU00409"/>
    </source>
</evidence>
<protein>
    <submittedName>
        <fullName evidence="4">D-alanine--D-alanine ligase</fullName>
    </submittedName>
</protein>
<accession>A0A9D5WWT5</accession>
<dbReference type="EMBL" id="JABZTM010000132">
    <property type="protein sequence ID" value="MBF1447703.1"/>
    <property type="molecule type" value="Genomic_DNA"/>
</dbReference>
<organism evidence="4 5">
    <name type="scientific">Prevotella nigrescens</name>
    <dbReference type="NCBI Taxonomy" id="28133"/>
    <lineage>
        <taxon>Bacteria</taxon>
        <taxon>Pseudomonadati</taxon>
        <taxon>Bacteroidota</taxon>
        <taxon>Bacteroidia</taxon>
        <taxon>Bacteroidales</taxon>
        <taxon>Prevotellaceae</taxon>
        <taxon>Prevotella</taxon>
    </lineage>
</organism>
<dbReference type="GO" id="GO:0008716">
    <property type="term" value="F:D-alanine-D-alanine ligase activity"/>
    <property type="evidence" value="ECO:0007669"/>
    <property type="project" value="InterPro"/>
</dbReference>
<dbReference type="Proteomes" id="UP000787419">
    <property type="component" value="Unassembled WGS sequence"/>
</dbReference>